<evidence type="ECO:0000259" key="1">
    <source>
        <dbReference type="Pfam" id="PF01738"/>
    </source>
</evidence>
<dbReference type="AlphaFoldDB" id="H5UW48"/>
<dbReference type="GO" id="GO:0016787">
    <property type="term" value="F:hydrolase activity"/>
    <property type="evidence" value="ECO:0007669"/>
    <property type="project" value="UniProtKB-KW"/>
</dbReference>
<proteinExistence type="predicted"/>
<name>H5UW48_9MICO</name>
<evidence type="ECO:0000313" key="3">
    <source>
        <dbReference type="Proteomes" id="UP000004367"/>
    </source>
</evidence>
<dbReference type="Proteomes" id="UP000004367">
    <property type="component" value="Unassembled WGS sequence"/>
</dbReference>
<organism evidence="2 3">
    <name type="scientific">Mobilicoccus pelagius NBRC 104925</name>
    <dbReference type="NCBI Taxonomy" id="1089455"/>
    <lineage>
        <taxon>Bacteria</taxon>
        <taxon>Bacillati</taxon>
        <taxon>Actinomycetota</taxon>
        <taxon>Actinomycetes</taxon>
        <taxon>Micrococcales</taxon>
        <taxon>Dermatophilaceae</taxon>
        <taxon>Mobilicoccus</taxon>
    </lineage>
</organism>
<dbReference type="PANTHER" id="PTHR46623:SF10">
    <property type="entry name" value="CARBOXYMETHYLENEBUTENOLIDASE HOMOLOG"/>
    <property type="match status" value="1"/>
</dbReference>
<dbReference type="RefSeq" id="WP_009760613.1">
    <property type="nucleotide sequence ID" value="NZ_BAFE01000094.1"/>
</dbReference>
<dbReference type="OrthoDB" id="3208682at2"/>
<keyword evidence="2" id="KW-0378">Hydrolase</keyword>
<gene>
    <name evidence="2" type="ORF">MOPEL_135_01940</name>
</gene>
<dbReference type="PANTHER" id="PTHR46623">
    <property type="entry name" value="CARBOXYMETHYLENEBUTENOLIDASE-RELATED"/>
    <property type="match status" value="1"/>
</dbReference>
<dbReference type="SUPFAM" id="SSF53474">
    <property type="entry name" value="alpha/beta-Hydrolases"/>
    <property type="match status" value="1"/>
</dbReference>
<dbReference type="InterPro" id="IPR029058">
    <property type="entry name" value="AB_hydrolase_fold"/>
</dbReference>
<dbReference type="eggNOG" id="COG0412">
    <property type="taxonomic scope" value="Bacteria"/>
</dbReference>
<comment type="caution">
    <text evidence="2">The sequence shown here is derived from an EMBL/GenBank/DDBJ whole genome shotgun (WGS) entry which is preliminary data.</text>
</comment>
<keyword evidence="3" id="KW-1185">Reference proteome</keyword>
<dbReference type="EMBL" id="BAFE01000094">
    <property type="protein sequence ID" value="GAB49956.1"/>
    <property type="molecule type" value="Genomic_DNA"/>
</dbReference>
<feature type="domain" description="Dienelactone hydrolase" evidence="1">
    <location>
        <begin position="15"/>
        <end position="243"/>
    </location>
</feature>
<sequence length="247" mass="27268">MNEMLTITTDAGRAEAYLTRPDAQERPGVLMFMDAIGVRERTKEMADRIASWGYVVLLPNVFYREGTVAELAPDMDLTDPEQRKEFGEISGPRVKAYTPDLSNPDTQAWFDTLGQYASTPYGTVGFCMGARLAIRAAALHPDDVAAVAGFHGANLVEDDAEDSPHLLLPRTNADYLFGHADNDTMNDADAVAELERRLEQAGLTYSSAIYPDAPHGFTMADTSSYQDMGEKRAFAELEPFFARTLQR</sequence>
<reference evidence="2 3" key="1">
    <citation type="submission" date="2012-02" db="EMBL/GenBank/DDBJ databases">
        <title>Whole genome shotgun sequence of Mobilicoccus pelagius NBRC 104925.</title>
        <authorList>
            <person name="Yoshida Y."/>
            <person name="Hosoyama A."/>
            <person name="Tsuchikane K."/>
            <person name="Katsumata H."/>
            <person name="Yamazaki S."/>
            <person name="Fujita N."/>
        </authorList>
    </citation>
    <scope>NUCLEOTIDE SEQUENCE [LARGE SCALE GENOMIC DNA]</scope>
    <source>
        <strain evidence="2 3">NBRC 104925</strain>
    </source>
</reference>
<dbReference type="InterPro" id="IPR002925">
    <property type="entry name" value="Dienelactn_hydro"/>
</dbReference>
<dbReference type="Gene3D" id="3.40.50.1820">
    <property type="entry name" value="alpha/beta hydrolase"/>
    <property type="match status" value="1"/>
</dbReference>
<protein>
    <submittedName>
        <fullName evidence="2">Putative hydrolase</fullName>
    </submittedName>
</protein>
<accession>H5UW48</accession>
<dbReference type="InterPro" id="IPR051049">
    <property type="entry name" value="Dienelactone_hydrolase-like"/>
</dbReference>
<evidence type="ECO:0000313" key="2">
    <source>
        <dbReference type="EMBL" id="GAB49956.1"/>
    </source>
</evidence>
<dbReference type="Pfam" id="PF01738">
    <property type="entry name" value="DLH"/>
    <property type="match status" value="1"/>
</dbReference>
<dbReference type="STRING" id="1089455.MOPEL_135_01940"/>